<dbReference type="RefSeq" id="WP_315948247.1">
    <property type="nucleotide sequence ID" value="NZ_JAWCUA010000010.1"/>
</dbReference>
<dbReference type="Gene3D" id="3.40.50.2000">
    <property type="entry name" value="Glycogen Phosphorylase B"/>
    <property type="match status" value="2"/>
</dbReference>
<comment type="caution">
    <text evidence="1">The sequence shown here is derived from an EMBL/GenBank/DDBJ whole genome shotgun (WGS) entry which is preliminary data.</text>
</comment>
<dbReference type="Proteomes" id="UP001257914">
    <property type="component" value="Unassembled WGS sequence"/>
</dbReference>
<dbReference type="SUPFAM" id="SSF53756">
    <property type="entry name" value="UDP-Glycosyltransferase/glycogen phosphorylase"/>
    <property type="match status" value="1"/>
</dbReference>
<evidence type="ECO:0000313" key="2">
    <source>
        <dbReference type="Proteomes" id="UP001257914"/>
    </source>
</evidence>
<proteinExistence type="predicted"/>
<sequence length="390" mass="44835">MKLCIVGQGTGGNASIWFDYFNSTQNKSNPVDVTFICRTVKTLEAKFKIIAPYGNGKIPSFIYKLYAPFISRIGMKLMIKILKVFNKYNALILQGNYSPALNLMIMKEFNCHTIVNIYGSDFYRNYLLDGFSSKEKINFVRVLKLADSIVFNWDTTYKDFVNEFPELIDKCSVKAWGVSESWLAASVQSKSQVEDSLEKLSWPRAEKVFLSARALYDYNNIDIVVESFCRAFEKNKNYKLYIVNGYGNHLPTVDKVNAIIKKYDAQEFVITKIGKWISDEELQYLYQRADYNLCFGSSDQLTVSIIYSFLSKANNILSPLENYKSLITKGYKTPIICQEISIESLTNQLKNLPRSSETDENRLNDHNMASIEFDMSTTFQHYLDQIKGNT</sequence>
<evidence type="ECO:0000313" key="1">
    <source>
        <dbReference type="EMBL" id="MDU0114567.1"/>
    </source>
</evidence>
<reference evidence="1 2" key="1">
    <citation type="submission" date="2023-10" db="EMBL/GenBank/DDBJ databases">
        <title>Psychrosphaera aquimaarina strain SW33 isolated from seawater.</title>
        <authorList>
            <person name="Bayburt H."/>
            <person name="Kim J.M."/>
            <person name="Choi B.J."/>
            <person name="Jeon C.O."/>
        </authorList>
    </citation>
    <scope>NUCLEOTIDE SEQUENCE [LARGE SCALE GENOMIC DNA]</scope>
    <source>
        <strain evidence="1 2">KCTC 52743</strain>
    </source>
</reference>
<keyword evidence="2" id="KW-1185">Reference proteome</keyword>
<name>A0ABU3R522_9GAMM</name>
<protein>
    <submittedName>
        <fullName evidence="1">Uncharacterized protein</fullName>
    </submittedName>
</protein>
<accession>A0ABU3R522</accession>
<organism evidence="1 2">
    <name type="scientific">Psychrosphaera aquimarina</name>
    <dbReference type="NCBI Taxonomy" id="2044854"/>
    <lineage>
        <taxon>Bacteria</taxon>
        <taxon>Pseudomonadati</taxon>
        <taxon>Pseudomonadota</taxon>
        <taxon>Gammaproteobacteria</taxon>
        <taxon>Alteromonadales</taxon>
        <taxon>Pseudoalteromonadaceae</taxon>
        <taxon>Psychrosphaera</taxon>
    </lineage>
</organism>
<gene>
    <name evidence="1" type="ORF">RT723_16535</name>
</gene>
<dbReference type="EMBL" id="JAWCUA010000010">
    <property type="protein sequence ID" value="MDU0114567.1"/>
    <property type="molecule type" value="Genomic_DNA"/>
</dbReference>